<keyword evidence="3" id="KW-1185">Reference proteome</keyword>
<gene>
    <name evidence="2" type="ORF">POREN0001_1099</name>
</gene>
<dbReference type="RefSeq" id="WP_004332876.1">
    <property type="nucleotide sequence ID" value="NZ_ACNN01000012.1"/>
</dbReference>
<evidence type="ECO:0000259" key="1">
    <source>
        <dbReference type="Pfam" id="PF21012"/>
    </source>
</evidence>
<comment type="caution">
    <text evidence="2">The sequence shown here is derived from an EMBL/GenBank/DDBJ whole genome shotgun (WGS) entry which is preliminary data.</text>
</comment>
<dbReference type="eggNOG" id="ENOG502ZBFN">
    <property type="taxonomic scope" value="Bacteria"/>
</dbReference>
<sequence length="533" mass="60689">MIEKLRTALILLLLPPIVGVEWSAVGAEISLFRSPQDSLQRAIEEHHWAYQNLIAPHYEVPSLLALQYATSLSSVETLFSSRRGAGISPLAEGTSRSQFQINCTSLFHLDSLSSVWGRAAYTSSLAQNVQGRETAHYPLTAPYASIDTIGGFFDGECYTFSGGYSHAFPSRWRWGIEGGYEAYQESRDRDPRVLNTSGDLTIKTGVSYKFPSYYLGLSLSGRIYKQVHQMSFMNPLGAQFVFNLLGFDEYSLRFLGNAEAKAFNAYGYGVEGDLLPVEKKRGQQFFATAKYHYLGIEFTLKNRNELRLAYLRQHQLNLIVSYLSTTPFGVWALSNRVGLERRFGDESIYGMQEGISYPLLSVESKNYRSLYLRDDLEGVFSFQSRRILWELLPSVRFELFRQERKSSGALEQYSHLTPGVSLRCRHAIDRQLRFALRAQVGLEHRFSIRDVLLFWPLPVDEFYHPFTKKLRSLAELNHKIQVMNRTHIKASLGGEYLLPSRQASLYAQTSAALCYFSSRVTLYKLQVSLGLLF</sequence>
<name>C3J9F5_POREA</name>
<dbReference type="InterPro" id="IPR049236">
    <property type="entry name" value="DUF6850"/>
</dbReference>
<reference evidence="2 3" key="1">
    <citation type="submission" date="2009-04" db="EMBL/GenBank/DDBJ databases">
        <authorList>
            <person name="Sebastian Y."/>
            <person name="Madupu R."/>
            <person name="Durkin A.S."/>
            <person name="Torralba M."/>
            <person name="Methe B."/>
            <person name="Sutton G.G."/>
            <person name="Strausberg R.L."/>
            <person name="Nelson K.E."/>
        </authorList>
    </citation>
    <scope>NUCLEOTIDE SEQUENCE [LARGE SCALE GENOMIC DNA]</scope>
    <source>
        <strain evidence="3">ATCC 35406 / DSM 24491 / JCM 8526 / CCUG 16442 / BCRC 14492 / NCTC 13058 / HG 370</strain>
    </source>
</reference>
<evidence type="ECO:0000313" key="3">
    <source>
        <dbReference type="Proteomes" id="UP000004295"/>
    </source>
</evidence>
<evidence type="ECO:0000313" key="2">
    <source>
        <dbReference type="EMBL" id="EEN83248.1"/>
    </source>
</evidence>
<dbReference type="Pfam" id="PF21012">
    <property type="entry name" value="DUF6850"/>
    <property type="match status" value="1"/>
</dbReference>
<dbReference type="AlphaFoldDB" id="C3J9F5"/>
<dbReference type="EMBL" id="ACNN01000012">
    <property type="protein sequence ID" value="EEN83248.1"/>
    <property type="molecule type" value="Genomic_DNA"/>
</dbReference>
<proteinExistence type="predicted"/>
<accession>C3J9F5</accession>
<organism evidence="2 3">
    <name type="scientific">Porphyromonas endodontalis (strain ATCC 35406 / DSM 24491 / JCM 8526 / CCUG 16442 / BCRC 14492 / NCTC 13058 / HG 370)</name>
    <name type="common">Bacteroides endodontalis</name>
    <dbReference type="NCBI Taxonomy" id="553175"/>
    <lineage>
        <taxon>Bacteria</taxon>
        <taxon>Pseudomonadati</taxon>
        <taxon>Bacteroidota</taxon>
        <taxon>Bacteroidia</taxon>
        <taxon>Bacteroidales</taxon>
        <taxon>Porphyromonadaceae</taxon>
        <taxon>Porphyromonas</taxon>
    </lineage>
</organism>
<dbReference type="STRING" id="553175.POREN0001_1099"/>
<feature type="domain" description="DUF6850" evidence="1">
    <location>
        <begin position="61"/>
        <end position="533"/>
    </location>
</feature>
<dbReference type="GeneID" id="93366441"/>
<protein>
    <recommendedName>
        <fullName evidence="1">DUF6850 domain-containing protein</fullName>
    </recommendedName>
</protein>
<dbReference type="Proteomes" id="UP000004295">
    <property type="component" value="Unassembled WGS sequence"/>
</dbReference>